<reference evidence="2" key="1">
    <citation type="submission" date="2018-06" db="EMBL/GenBank/DDBJ databases">
        <authorList>
            <person name="Zhirakovskaya E."/>
        </authorList>
    </citation>
    <scope>NUCLEOTIDE SEQUENCE</scope>
</reference>
<evidence type="ECO:0000256" key="1">
    <source>
        <dbReference type="SAM" id="MobiDB-lite"/>
    </source>
</evidence>
<dbReference type="GO" id="GO:0004812">
    <property type="term" value="F:aminoacyl-tRNA ligase activity"/>
    <property type="evidence" value="ECO:0007669"/>
    <property type="project" value="UniProtKB-KW"/>
</dbReference>
<proteinExistence type="predicted"/>
<organism evidence="2">
    <name type="scientific">hydrothermal vent metagenome</name>
    <dbReference type="NCBI Taxonomy" id="652676"/>
    <lineage>
        <taxon>unclassified sequences</taxon>
        <taxon>metagenomes</taxon>
        <taxon>ecological metagenomes</taxon>
    </lineage>
</organism>
<feature type="compositionally biased region" description="Basic and acidic residues" evidence="1">
    <location>
        <begin position="257"/>
        <end position="287"/>
    </location>
</feature>
<accession>A0A3B1DZW9</accession>
<feature type="region of interest" description="Disordered" evidence="1">
    <location>
        <begin position="251"/>
        <end position="352"/>
    </location>
</feature>
<dbReference type="EMBL" id="UOGL01000532">
    <property type="protein sequence ID" value="VAX41330.1"/>
    <property type="molecule type" value="Genomic_DNA"/>
</dbReference>
<keyword evidence="2" id="KW-0436">Ligase</keyword>
<protein>
    <submittedName>
        <fullName evidence="2">Glutaminyl-tRNA synthetase</fullName>
    </submittedName>
</protein>
<name>A0A3B1DZW9_9ZZZZ</name>
<keyword evidence="2" id="KW-0030">Aminoacyl-tRNA synthetase</keyword>
<gene>
    <name evidence="2" type="ORF">MNBD_PLANCTO02-396</name>
</gene>
<dbReference type="AlphaFoldDB" id="A0A3B1DZW9"/>
<evidence type="ECO:0000313" key="2">
    <source>
        <dbReference type="EMBL" id="VAX41330.1"/>
    </source>
</evidence>
<sequence length="352" mass="40022">MSRRMIHLSLISATCVVFATASGAFAQFGLFGNNNSCSPCARPVVQNCYRTVPVTELQQFQETVRKPIVETKYVDQPVTEYRPVTRQRTVEVPQVTYHNVTENRTAYRDAGHWQTKYTCNRKMSPCAYDGRPNFLGWLNRSAYSMRQSFTPNYTARRQYIPRTIAYNVPVTRQVATRSTRKVTYNYTKMVAYRTTRKVAVNTVRYVNTKVTVMRPVTVMRTIPTGTTLAYGYPGYGATTAYGFTPTTTVLAPSYNSNDHRTVRRPESYRRSQKSDAHDDDHEKEPFPGRRSSFIIRKKGGSPQPAPQAYKSSTRDNPVKLASDSRGVWKARKSSTSKSTVPQLVNLKIADNR</sequence>